<evidence type="ECO:0000256" key="1">
    <source>
        <dbReference type="SAM" id="Phobius"/>
    </source>
</evidence>
<feature type="transmembrane region" description="Helical" evidence="1">
    <location>
        <begin position="12"/>
        <end position="32"/>
    </location>
</feature>
<feature type="transmembrane region" description="Helical" evidence="1">
    <location>
        <begin position="94"/>
        <end position="111"/>
    </location>
</feature>
<dbReference type="AlphaFoldDB" id="A0A1L8RHM5"/>
<feature type="transmembrane region" description="Helical" evidence="1">
    <location>
        <begin position="157"/>
        <end position="182"/>
    </location>
</feature>
<sequence length="212" mass="23726">METVKRIHAAHWRYAGFSGILALILLLCHLFFESHLMTISPLTHVLSDLDPVRFGRPNSPTLLAKAYGVVATLFSINFYFYFRESMPGLFRDGARLFAIMQVLVFIVLGLTEFNHGYLLLDVLYMLITGCVVLLATTAFFLFTCASLDRSFGWFGKFAAIGLAGMIIGTLLTILAPLTSLVFAEQINLFTVIIFNAIMGVFQLTYPIEKEMC</sequence>
<feature type="transmembrane region" description="Helical" evidence="1">
    <location>
        <begin position="123"/>
        <end position="145"/>
    </location>
</feature>
<dbReference type="Proteomes" id="UP000181884">
    <property type="component" value="Unassembled WGS sequence"/>
</dbReference>
<organism evidence="2 3">
    <name type="scientific">Enterococcus canis</name>
    <dbReference type="NCBI Taxonomy" id="214095"/>
    <lineage>
        <taxon>Bacteria</taxon>
        <taxon>Bacillati</taxon>
        <taxon>Bacillota</taxon>
        <taxon>Bacilli</taxon>
        <taxon>Lactobacillales</taxon>
        <taxon>Enterococcaceae</taxon>
        <taxon>Enterococcus</taxon>
    </lineage>
</organism>
<dbReference type="RefSeq" id="WP_067389612.1">
    <property type="nucleotide sequence ID" value="NZ_JXKH01000002.1"/>
</dbReference>
<comment type="caution">
    <text evidence="2">The sequence shown here is derived from an EMBL/GenBank/DDBJ whole genome shotgun (WGS) entry which is preliminary data.</text>
</comment>
<proteinExistence type="predicted"/>
<keyword evidence="1" id="KW-1133">Transmembrane helix</keyword>
<dbReference type="EMBL" id="JXKH01000002">
    <property type="protein sequence ID" value="OJG19269.1"/>
    <property type="molecule type" value="Genomic_DNA"/>
</dbReference>
<accession>A0A1L8RHM5</accession>
<keyword evidence="1" id="KW-0472">Membrane</keyword>
<keyword evidence="3" id="KW-1185">Reference proteome</keyword>
<evidence type="ECO:0000313" key="2">
    <source>
        <dbReference type="EMBL" id="OJG19269.1"/>
    </source>
</evidence>
<feature type="transmembrane region" description="Helical" evidence="1">
    <location>
        <begin position="188"/>
        <end position="207"/>
    </location>
</feature>
<evidence type="ECO:0000313" key="3">
    <source>
        <dbReference type="Proteomes" id="UP000181884"/>
    </source>
</evidence>
<protein>
    <recommendedName>
        <fullName evidence="4">DUF998 domain-containing protein</fullName>
    </recommendedName>
</protein>
<reference evidence="2 3" key="1">
    <citation type="submission" date="2014-12" db="EMBL/GenBank/DDBJ databases">
        <title>Draft genome sequences of 29 type strains of Enterococci.</title>
        <authorList>
            <person name="Zhong Z."/>
            <person name="Sun Z."/>
            <person name="Liu W."/>
            <person name="Zhang W."/>
            <person name="Zhang H."/>
        </authorList>
    </citation>
    <scope>NUCLEOTIDE SEQUENCE [LARGE SCALE GENOMIC DNA]</scope>
    <source>
        <strain evidence="2 3">DSM 17029</strain>
    </source>
</reference>
<keyword evidence="1" id="KW-0812">Transmembrane</keyword>
<name>A0A1L8RHM5_9ENTE</name>
<gene>
    <name evidence="2" type="ORF">RU97_GL000840</name>
</gene>
<feature type="transmembrane region" description="Helical" evidence="1">
    <location>
        <begin position="62"/>
        <end position="82"/>
    </location>
</feature>
<evidence type="ECO:0008006" key="4">
    <source>
        <dbReference type="Google" id="ProtNLM"/>
    </source>
</evidence>